<sequence length="452" mass="49233">MARALLGGALMPWQRYVADVAMELDVNNPGAYQYQTVVVTVPRQAGKSHLSRAVMIDRLLSYNDHTIVMTAQTGKDARKSWKKMVKALGADRKENESYFHALQGQGSEVLEYLPRESTVSPFAPTPKSVHGDTVHLAHIDEAWAFDEIAGEALKVAINPTQLTVLDSQLWIVSTRGTGRSAYLNKLIDEGRASVDDPNSRIAYFEWSADEVAADKDPYGRETLAFHPAIGHTQTYEKILALGQSENLGSWRRSYLNLPAMNERDSLIDLGIWAGLTADPRPEMPAFDKVTFAWDVAADGGAASLAAAWPVTTPDGTVIYGEIMKVTPGTNWVIPALAKLHASGSTRFYSDDSGPNRTLNQAVSDAGISFETLTSRDYATACQMIFDKAKKGNIMHNGSDSVVRDLQAVAIRSIGGTMAFSIEKSDGPIQSLRALAIAMWAAATKKEIGVQAW</sequence>
<evidence type="ECO:0000313" key="2">
    <source>
        <dbReference type="Proteomes" id="UP000186465"/>
    </source>
</evidence>
<evidence type="ECO:0000313" key="1">
    <source>
        <dbReference type="EMBL" id="OKL49300.1"/>
    </source>
</evidence>
<comment type="caution">
    <text evidence="1">The sequence shown here is derived from an EMBL/GenBank/DDBJ whole genome shotgun (WGS) entry which is preliminary data.</text>
</comment>
<accession>A0A1Q5PPC8</accession>
<dbReference type="InterPro" id="IPR027417">
    <property type="entry name" value="P-loop_NTPase"/>
</dbReference>
<dbReference type="AlphaFoldDB" id="A0A1Q5PPC8"/>
<dbReference type="Gene3D" id="3.40.50.300">
    <property type="entry name" value="P-loop containing nucleotide triphosphate hydrolases"/>
    <property type="match status" value="1"/>
</dbReference>
<proteinExistence type="predicted"/>
<gene>
    <name evidence="1" type="ORF">BM477_04785</name>
</gene>
<protein>
    <recommendedName>
        <fullName evidence="3">Terminase</fullName>
    </recommendedName>
</protein>
<organism evidence="1 2">
    <name type="scientific">Boudabousia marimammalium</name>
    <dbReference type="NCBI Taxonomy" id="156892"/>
    <lineage>
        <taxon>Bacteria</taxon>
        <taxon>Bacillati</taxon>
        <taxon>Actinomycetota</taxon>
        <taxon>Actinomycetes</taxon>
        <taxon>Actinomycetales</taxon>
        <taxon>Actinomycetaceae</taxon>
        <taxon>Boudabousia</taxon>
    </lineage>
</organism>
<dbReference type="EMBL" id="MPDM01000004">
    <property type="protein sequence ID" value="OKL49300.1"/>
    <property type="molecule type" value="Genomic_DNA"/>
</dbReference>
<evidence type="ECO:0008006" key="3">
    <source>
        <dbReference type="Google" id="ProtNLM"/>
    </source>
</evidence>
<reference evidence="2" key="1">
    <citation type="submission" date="2016-11" db="EMBL/GenBank/DDBJ databases">
        <title>Actinomyces gypaetusis sp. nov. isolated from Gypaetus barbatus in Qinghai Tibet Plateau China.</title>
        <authorList>
            <person name="Meng X."/>
        </authorList>
    </citation>
    <scope>NUCLEOTIDE SEQUENCE [LARGE SCALE GENOMIC DNA]</scope>
    <source>
        <strain evidence="2">DSM 15383</strain>
    </source>
</reference>
<name>A0A1Q5PPC8_9ACTO</name>
<dbReference type="Proteomes" id="UP000186465">
    <property type="component" value="Unassembled WGS sequence"/>
</dbReference>
<dbReference type="STRING" id="156892.BM477_04785"/>
<keyword evidence="2" id="KW-1185">Reference proteome</keyword>